<dbReference type="GO" id="GO:0046872">
    <property type="term" value="F:metal ion binding"/>
    <property type="evidence" value="ECO:0007669"/>
    <property type="project" value="UniProtKB-UniRule"/>
</dbReference>
<evidence type="ECO:0000256" key="5">
    <source>
        <dbReference type="ARBA" id="ARBA00022801"/>
    </source>
</evidence>
<dbReference type="Gene3D" id="2.40.30.40">
    <property type="entry name" value="Peptidase M42, domain 2"/>
    <property type="match status" value="1"/>
</dbReference>
<dbReference type="RefSeq" id="WP_084233908.1">
    <property type="nucleotide sequence ID" value="NZ_FWXW01000002.1"/>
</dbReference>
<dbReference type="Pfam" id="PF05343">
    <property type="entry name" value="Peptidase_M42"/>
    <property type="match status" value="1"/>
</dbReference>
<protein>
    <submittedName>
        <fullName evidence="9">Endoglucanase</fullName>
    </submittedName>
</protein>
<feature type="binding site" evidence="8">
    <location>
        <position position="196"/>
    </location>
    <ligand>
        <name>Zn(2+)</name>
        <dbReference type="ChEBI" id="CHEBI:29105"/>
        <label>2</label>
    </ligand>
</feature>
<name>A0A1W1ZRL7_9FIRM</name>
<dbReference type="Gene3D" id="3.40.630.10">
    <property type="entry name" value="Zn peptidases"/>
    <property type="match status" value="1"/>
</dbReference>
<dbReference type="PIRSF" id="PIRSF001123">
    <property type="entry name" value="PepA_GA"/>
    <property type="match status" value="1"/>
</dbReference>
<evidence type="ECO:0000256" key="1">
    <source>
        <dbReference type="ARBA" id="ARBA00006272"/>
    </source>
</evidence>
<dbReference type="CDD" id="cd05656">
    <property type="entry name" value="M42_Frv"/>
    <property type="match status" value="1"/>
</dbReference>
<feature type="binding site" evidence="8">
    <location>
        <position position="63"/>
    </location>
    <ligand>
        <name>Zn(2+)</name>
        <dbReference type="ChEBI" id="CHEBI:29105"/>
        <label>1</label>
    </ligand>
</feature>
<sequence>MTDLLELTRKLTAIRAVSGNEGAVAEEILKLAAPYADECYTDILGNLVVHRRGEGKKLLFAAHMDSIGLIATYIEKEGFVRFGKVGGIFPAETINTPVVFQNGVRGVVCKEEKADLQKLAVEDLFVDIGAKDEEDARGKIRVGDTAVFASETYLAGDRLVSPYLDDRIGCIVLLLALERIGKTQNDLYFVFTSQEEVGLRGAKTAAFAIDPDYAFAVDVTDIGDVPGVKVKNHCSLGKGAAIKIMDSSFIAHPKAVELLERAAGAQEIPVQRDVIQAGGTDSGAIHVSREGVPCGGISIPTRYIHSPNEMADPGDIEACVRLVAAAAMLEPQ</sequence>
<reference evidence="9 10" key="1">
    <citation type="submission" date="2017-04" db="EMBL/GenBank/DDBJ databases">
        <authorList>
            <person name="Afonso C.L."/>
            <person name="Miller P.J."/>
            <person name="Scott M.A."/>
            <person name="Spackman E."/>
            <person name="Goraichik I."/>
            <person name="Dimitrov K.M."/>
            <person name="Suarez D.L."/>
            <person name="Swayne D.E."/>
        </authorList>
    </citation>
    <scope>NUCLEOTIDE SEQUENCE [LARGE SCALE GENOMIC DNA]</scope>
    <source>
        <strain evidence="9 10">DSM 12816</strain>
    </source>
</reference>
<feature type="active site" description="Proton acceptor" evidence="7">
    <location>
        <position position="195"/>
    </location>
</feature>
<evidence type="ECO:0000256" key="3">
    <source>
        <dbReference type="ARBA" id="ARBA00022670"/>
    </source>
</evidence>
<dbReference type="InterPro" id="IPR023367">
    <property type="entry name" value="Peptidase_M42_dom2"/>
</dbReference>
<proteinExistence type="inferred from homology"/>
<evidence type="ECO:0000313" key="10">
    <source>
        <dbReference type="Proteomes" id="UP000192790"/>
    </source>
</evidence>
<dbReference type="GO" id="GO:0004177">
    <property type="term" value="F:aminopeptidase activity"/>
    <property type="evidence" value="ECO:0007669"/>
    <property type="project" value="UniProtKB-UniRule"/>
</dbReference>
<keyword evidence="10" id="KW-1185">Reference proteome</keyword>
<gene>
    <name evidence="9" type="ORF">SAMN02745168_1298</name>
</gene>
<feature type="binding site" evidence="8">
    <location>
        <position position="165"/>
    </location>
    <ligand>
        <name>Zn(2+)</name>
        <dbReference type="ChEBI" id="CHEBI:29105"/>
        <label>1</label>
    </ligand>
</feature>
<dbReference type="AlphaFoldDB" id="A0A1W1ZRL7"/>
<evidence type="ECO:0000313" key="9">
    <source>
        <dbReference type="EMBL" id="SMC50721.1"/>
    </source>
</evidence>
<evidence type="ECO:0000256" key="7">
    <source>
        <dbReference type="PIRSR" id="PIRSR001123-1"/>
    </source>
</evidence>
<feature type="binding site" evidence="8">
    <location>
        <position position="305"/>
    </location>
    <ligand>
        <name>Zn(2+)</name>
        <dbReference type="ChEBI" id="CHEBI:29105"/>
        <label>2</label>
    </ligand>
</feature>
<keyword evidence="2" id="KW-0031">Aminopeptidase</keyword>
<evidence type="ECO:0000256" key="2">
    <source>
        <dbReference type="ARBA" id="ARBA00022438"/>
    </source>
</evidence>
<dbReference type="GO" id="GO:0006508">
    <property type="term" value="P:proteolysis"/>
    <property type="evidence" value="ECO:0007669"/>
    <property type="project" value="UniProtKB-KW"/>
</dbReference>
<dbReference type="Proteomes" id="UP000192790">
    <property type="component" value="Unassembled WGS sequence"/>
</dbReference>
<dbReference type="InterPro" id="IPR051464">
    <property type="entry name" value="Peptidase_M42_aminopept"/>
</dbReference>
<dbReference type="SUPFAM" id="SSF53187">
    <property type="entry name" value="Zn-dependent exopeptidases"/>
    <property type="match status" value="1"/>
</dbReference>
<comment type="cofactor">
    <cofactor evidence="8">
        <name>a divalent metal cation</name>
        <dbReference type="ChEBI" id="CHEBI:60240"/>
    </cofactor>
    <text evidence="8">Binds 2 divalent metal cations per subunit.</text>
</comment>
<feature type="binding site" evidence="8">
    <location>
        <position position="218"/>
    </location>
    <ligand>
        <name>Zn(2+)</name>
        <dbReference type="ChEBI" id="CHEBI:29105"/>
        <label>1</label>
    </ligand>
</feature>
<evidence type="ECO:0000256" key="8">
    <source>
        <dbReference type="PIRSR" id="PIRSR001123-2"/>
    </source>
</evidence>
<evidence type="ECO:0000256" key="4">
    <source>
        <dbReference type="ARBA" id="ARBA00022723"/>
    </source>
</evidence>
<keyword evidence="5" id="KW-0378">Hydrolase</keyword>
<dbReference type="PANTHER" id="PTHR32481">
    <property type="entry name" value="AMINOPEPTIDASE"/>
    <property type="match status" value="1"/>
</dbReference>
<dbReference type="STRING" id="1122930.SAMN02745168_1298"/>
<keyword evidence="3" id="KW-0645">Protease</keyword>
<dbReference type="InterPro" id="IPR008007">
    <property type="entry name" value="Peptidase_M42"/>
</dbReference>
<accession>A0A1W1ZRL7</accession>
<evidence type="ECO:0000256" key="6">
    <source>
        <dbReference type="PIRNR" id="PIRNR001123"/>
    </source>
</evidence>
<comment type="similarity">
    <text evidence="1 6">Belongs to the peptidase M42 family.</text>
</comment>
<dbReference type="SUPFAM" id="SSF101821">
    <property type="entry name" value="Aminopeptidase/glucanase lid domain"/>
    <property type="match status" value="1"/>
</dbReference>
<dbReference type="EMBL" id="FWXW01000002">
    <property type="protein sequence ID" value="SMC50721.1"/>
    <property type="molecule type" value="Genomic_DNA"/>
</dbReference>
<dbReference type="OrthoDB" id="9772053at2"/>
<keyword evidence="4 8" id="KW-0479">Metal-binding</keyword>
<organism evidence="9 10">
    <name type="scientific">Papillibacter cinnamivorans DSM 12816</name>
    <dbReference type="NCBI Taxonomy" id="1122930"/>
    <lineage>
        <taxon>Bacteria</taxon>
        <taxon>Bacillati</taxon>
        <taxon>Bacillota</taxon>
        <taxon>Clostridia</taxon>
        <taxon>Eubacteriales</taxon>
        <taxon>Oscillospiraceae</taxon>
        <taxon>Papillibacter</taxon>
    </lineage>
</organism>
<dbReference type="PANTHER" id="PTHR32481:SF0">
    <property type="entry name" value="AMINOPEPTIDASE YPDE-RELATED"/>
    <property type="match status" value="1"/>
</dbReference>
<feature type="binding site" evidence="8">
    <location>
        <position position="165"/>
    </location>
    <ligand>
        <name>Zn(2+)</name>
        <dbReference type="ChEBI" id="CHEBI:29105"/>
        <label>2</label>
    </ligand>
</feature>